<evidence type="ECO:0000259" key="11">
    <source>
        <dbReference type="Pfam" id="PF02852"/>
    </source>
</evidence>
<dbReference type="InterPro" id="IPR001100">
    <property type="entry name" value="Pyr_nuc-diS_OxRdtase"/>
</dbReference>
<evidence type="ECO:0000313" key="14">
    <source>
        <dbReference type="Proteomes" id="UP001194714"/>
    </source>
</evidence>
<dbReference type="GO" id="GO:0004148">
    <property type="term" value="F:dihydrolipoyl dehydrogenase (NADH) activity"/>
    <property type="evidence" value="ECO:0007669"/>
    <property type="project" value="UniProtKB-EC"/>
</dbReference>
<feature type="domain" description="Pyridine nucleotide-disulphide oxidoreductase dimerisation" evidence="11">
    <location>
        <begin position="331"/>
        <end position="438"/>
    </location>
</feature>
<dbReference type="InterPro" id="IPR023753">
    <property type="entry name" value="FAD/NAD-binding_dom"/>
</dbReference>
<accession>A0ABS0AZR9</accession>
<gene>
    <name evidence="13" type="ORF">NEPTK9_001149</name>
</gene>
<comment type="miscellaneous">
    <text evidence="10">The active site is a redox-active disulfide bond.</text>
</comment>
<dbReference type="NCBIfam" id="TIGR01350">
    <property type="entry name" value="lipoamide_DH"/>
    <property type="match status" value="1"/>
</dbReference>
<feature type="domain" description="FAD/NAD(P)-binding" evidence="12">
    <location>
        <begin position="2"/>
        <end position="312"/>
    </location>
</feature>
<evidence type="ECO:0000259" key="12">
    <source>
        <dbReference type="Pfam" id="PF07992"/>
    </source>
</evidence>
<sequence>MFDVVVVGSGPGGYVAAIRAAQLGLKTACIEKEKVLGGTCLNVGCIPSKSLLHSSEVYYHLLHEGKNLGIDAQPQANFPQMMTRKQNVVAGFNQGIQGLFKKNGVTFLTGTASFKDPHTLLVDDQEVQAKNIILATGSEPTPLPFLPFDEQKILSSTGALALKEVPKKMIVIGAGIIGVELGSVYSRLGTQVHFIEFLDHICPTIDTALSQGLQKLLTAQGMTFQLSSKVTGATDTTLTLDSGETHTADVILVAIGRRPYTQGLALENATITPNPQGFIPINNNFQTSQPHIYAIGDIVDGPMLAHKASEEGVAVAELIAGHTPTLDYLAIPSVVYTYPEAAAVGLTEAEAKALKLPIKTAQFPLRANSRASCTGETQGFVKMIAHKETDRLLGVHILAPHAGELIAEATLALQTKATAASLAHTCHAHPTLSEALKECALGLTTKPIHM</sequence>
<evidence type="ECO:0000256" key="3">
    <source>
        <dbReference type="ARBA" id="ARBA00022630"/>
    </source>
</evidence>
<evidence type="ECO:0000256" key="8">
    <source>
        <dbReference type="ARBA" id="ARBA00023284"/>
    </source>
</evidence>
<evidence type="ECO:0000313" key="13">
    <source>
        <dbReference type="EMBL" id="MBF5059633.1"/>
    </source>
</evidence>
<dbReference type="InterPro" id="IPR006258">
    <property type="entry name" value="Lipoamide_DH"/>
</dbReference>
<keyword evidence="14" id="KW-1185">Reference proteome</keyword>
<dbReference type="Gene3D" id="3.50.50.60">
    <property type="entry name" value="FAD/NAD(P)-binding domain"/>
    <property type="match status" value="2"/>
</dbReference>
<dbReference type="Pfam" id="PF02852">
    <property type="entry name" value="Pyr_redox_dim"/>
    <property type="match status" value="1"/>
</dbReference>
<evidence type="ECO:0000256" key="2">
    <source>
        <dbReference type="ARBA" id="ARBA00012608"/>
    </source>
</evidence>
<keyword evidence="3 10" id="KW-0285">Flavoprotein</keyword>
<dbReference type="Proteomes" id="UP001194714">
    <property type="component" value="Unassembled WGS sequence"/>
</dbReference>
<dbReference type="PRINTS" id="PR00411">
    <property type="entry name" value="PNDRDTASEI"/>
</dbReference>
<dbReference type="PRINTS" id="PR00368">
    <property type="entry name" value="FADPNR"/>
</dbReference>
<dbReference type="Pfam" id="PF07992">
    <property type="entry name" value="Pyr_redox_2"/>
    <property type="match status" value="1"/>
</dbReference>
<dbReference type="RefSeq" id="WP_194847933.1">
    <property type="nucleotide sequence ID" value="NZ_JAAEJV010000031.1"/>
</dbReference>
<keyword evidence="8 10" id="KW-0676">Redox-active center</keyword>
<dbReference type="SUPFAM" id="SSF55424">
    <property type="entry name" value="FAD/NAD-linked reductases, dimerisation (C-terminal) domain"/>
    <property type="match status" value="1"/>
</dbReference>
<reference evidence="13 14" key="1">
    <citation type="submission" date="2020-01" db="EMBL/GenBank/DDBJ databases">
        <title>Draft genome sequence of Cand. Neptunochlamydia vexilliferae K9.</title>
        <authorList>
            <person name="Schulz F."/>
            <person name="Koestlbacher S."/>
            <person name="Wascher F."/>
            <person name="Pizzetti I."/>
            <person name="Horn M."/>
        </authorList>
    </citation>
    <scope>NUCLEOTIDE SEQUENCE [LARGE SCALE GENOMIC DNA]</scope>
    <source>
        <strain evidence="13 14">K9</strain>
    </source>
</reference>
<dbReference type="EMBL" id="JAAEJV010000031">
    <property type="protein sequence ID" value="MBF5059633.1"/>
    <property type="molecule type" value="Genomic_DNA"/>
</dbReference>
<keyword evidence="6 10" id="KW-0520">NAD</keyword>
<name>A0ABS0AZR9_9BACT</name>
<keyword evidence="7" id="KW-1015">Disulfide bond</keyword>
<evidence type="ECO:0000256" key="5">
    <source>
        <dbReference type="ARBA" id="ARBA00023002"/>
    </source>
</evidence>
<evidence type="ECO:0000256" key="4">
    <source>
        <dbReference type="ARBA" id="ARBA00022827"/>
    </source>
</evidence>
<dbReference type="EC" id="1.8.1.4" evidence="2 10"/>
<keyword evidence="5 10" id="KW-0560">Oxidoreductase</keyword>
<comment type="caution">
    <text evidence="13">The sequence shown here is derived from an EMBL/GenBank/DDBJ whole genome shotgun (WGS) entry which is preliminary data.</text>
</comment>
<dbReference type="InterPro" id="IPR004099">
    <property type="entry name" value="Pyr_nucl-diS_OxRdtase_dimer"/>
</dbReference>
<evidence type="ECO:0000256" key="9">
    <source>
        <dbReference type="ARBA" id="ARBA00049187"/>
    </source>
</evidence>
<evidence type="ECO:0000256" key="1">
    <source>
        <dbReference type="ARBA" id="ARBA00007532"/>
    </source>
</evidence>
<dbReference type="PROSITE" id="PS00076">
    <property type="entry name" value="PYRIDINE_REDOX_1"/>
    <property type="match status" value="1"/>
</dbReference>
<comment type="cofactor">
    <cofactor evidence="10">
        <name>FAD</name>
        <dbReference type="ChEBI" id="CHEBI:57692"/>
    </cofactor>
    <text evidence="10">Binds 1 FAD per subunit.</text>
</comment>
<dbReference type="PANTHER" id="PTHR22912:SF151">
    <property type="entry name" value="DIHYDROLIPOYL DEHYDROGENASE, MITOCHONDRIAL"/>
    <property type="match status" value="1"/>
</dbReference>
<evidence type="ECO:0000256" key="6">
    <source>
        <dbReference type="ARBA" id="ARBA00023027"/>
    </source>
</evidence>
<evidence type="ECO:0000256" key="10">
    <source>
        <dbReference type="RuleBase" id="RU003692"/>
    </source>
</evidence>
<dbReference type="InterPro" id="IPR012999">
    <property type="entry name" value="Pyr_OxRdtase_I_AS"/>
</dbReference>
<comment type="similarity">
    <text evidence="1 10">Belongs to the class-I pyridine nucleotide-disulfide oxidoreductase family.</text>
</comment>
<dbReference type="InterPro" id="IPR016156">
    <property type="entry name" value="FAD/NAD-linked_Rdtase_dimer_sf"/>
</dbReference>
<proteinExistence type="inferred from homology"/>
<dbReference type="Gene3D" id="3.30.390.30">
    <property type="match status" value="1"/>
</dbReference>
<evidence type="ECO:0000256" key="7">
    <source>
        <dbReference type="ARBA" id="ARBA00023157"/>
    </source>
</evidence>
<dbReference type="InterPro" id="IPR050151">
    <property type="entry name" value="Class-I_Pyr_Nuc-Dis_Oxidored"/>
</dbReference>
<dbReference type="PANTHER" id="PTHR22912">
    <property type="entry name" value="DISULFIDE OXIDOREDUCTASE"/>
    <property type="match status" value="1"/>
</dbReference>
<comment type="catalytic activity">
    <reaction evidence="9 10">
        <text>N(6)-[(R)-dihydrolipoyl]-L-lysyl-[protein] + NAD(+) = N(6)-[(R)-lipoyl]-L-lysyl-[protein] + NADH + H(+)</text>
        <dbReference type="Rhea" id="RHEA:15045"/>
        <dbReference type="Rhea" id="RHEA-COMP:10474"/>
        <dbReference type="Rhea" id="RHEA-COMP:10475"/>
        <dbReference type="ChEBI" id="CHEBI:15378"/>
        <dbReference type="ChEBI" id="CHEBI:57540"/>
        <dbReference type="ChEBI" id="CHEBI:57945"/>
        <dbReference type="ChEBI" id="CHEBI:83099"/>
        <dbReference type="ChEBI" id="CHEBI:83100"/>
        <dbReference type="EC" id="1.8.1.4"/>
    </reaction>
</comment>
<protein>
    <recommendedName>
        <fullName evidence="2 10">Dihydrolipoyl dehydrogenase</fullName>
        <ecNumber evidence="2 10">1.8.1.4</ecNumber>
    </recommendedName>
</protein>
<dbReference type="SUPFAM" id="SSF51905">
    <property type="entry name" value="FAD/NAD(P)-binding domain"/>
    <property type="match status" value="1"/>
</dbReference>
<dbReference type="InterPro" id="IPR036188">
    <property type="entry name" value="FAD/NAD-bd_sf"/>
</dbReference>
<keyword evidence="4 10" id="KW-0274">FAD</keyword>
<dbReference type="PIRSF" id="PIRSF000350">
    <property type="entry name" value="Mercury_reductase_MerA"/>
    <property type="match status" value="1"/>
</dbReference>
<organism evidence="13 14">
    <name type="scientific">Candidatus Neptunichlamydia vexilliferae</name>
    <dbReference type="NCBI Taxonomy" id="1651774"/>
    <lineage>
        <taxon>Bacteria</taxon>
        <taxon>Pseudomonadati</taxon>
        <taxon>Chlamydiota</taxon>
        <taxon>Chlamydiia</taxon>
        <taxon>Parachlamydiales</taxon>
        <taxon>Simkaniaceae</taxon>
        <taxon>Candidatus Neptunichlamydia</taxon>
    </lineage>
</organism>